<sequence length="120" mass="12522">MAPPAQTQIHTLPIFSTFLTLVILLCFFASTVEARNETTNGTIIYTLPPIPTSTAYLTTNPTTTLTATLTATKPNDGDQSLPTQSSSAAAGAPPTRARGNQAFFAFVVASMIGCLPFAGV</sequence>
<evidence type="ECO:0000313" key="3">
    <source>
        <dbReference type="EMBL" id="EKD14096.1"/>
    </source>
</evidence>
<dbReference type="AlphaFoldDB" id="K1WMM8"/>
<feature type="transmembrane region" description="Helical" evidence="2">
    <location>
        <begin position="102"/>
        <end position="119"/>
    </location>
</feature>
<organism evidence="3 4">
    <name type="scientific">Marssonina brunnea f. sp. multigermtubi (strain MB_m1)</name>
    <name type="common">Marssonina leaf spot fungus</name>
    <dbReference type="NCBI Taxonomy" id="1072389"/>
    <lineage>
        <taxon>Eukaryota</taxon>
        <taxon>Fungi</taxon>
        <taxon>Dikarya</taxon>
        <taxon>Ascomycota</taxon>
        <taxon>Pezizomycotina</taxon>
        <taxon>Leotiomycetes</taxon>
        <taxon>Helotiales</taxon>
        <taxon>Drepanopezizaceae</taxon>
        <taxon>Drepanopeziza</taxon>
    </lineage>
</organism>
<keyword evidence="2" id="KW-1133">Transmembrane helix</keyword>
<feature type="compositionally biased region" description="Low complexity" evidence="1">
    <location>
        <begin position="82"/>
        <end position="95"/>
    </location>
</feature>
<name>K1WMM8_MARBU</name>
<dbReference type="HOGENOM" id="CLU_2050129_0_0_1"/>
<keyword evidence="2" id="KW-0812">Transmembrane</keyword>
<dbReference type="RefSeq" id="XP_007295662.1">
    <property type="nucleotide sequence ID" value="XM_007295600.1"/>
</dbReference>
<dbReference type="EMBL" id="JH921447">
    <property type="protein sequence ID" value="EKD14096.1"/>
    <property type="molecule type" value="Genomic_DNA"/>
</dbReference>
<gene>
    <name evidence="3" type="ORF">MBM_07773</name>
</gene>
<dbReference type="OrthoDB" id="10433985at2759"/>
<protein>
    <submittedName>
        <fullName evidence="3">Uncharacterized protein</fullName>
    </submittedName>
</protein>
<dbReference type="InParanoid" id="K1WMM8"/>
<keyword evidence="2" id="KW-0472">Membrane</keyword>
<proteinExistence type="predicted"/>
<feature type="transmembrane region" description="Helical" evidence="2">
    <location>
        <begin position="12"/>
        <end position="32"/>
    </location>
</feature>
<evidence type="ECO:0000256" key="1">
    <source>
        <dbReference type="SAM" id="MobiDB-lite"/>
    </source>
</evidence>
<feature type="region of interest" description="Disordered" evidence="1">
    <location>
        <begin position="69"/>
        <end position="95"/>
    </location>
</feature>
<reference evidence="3 4" key="1">
    <citation type="journal article" date="2012" name="BMC Genomics">
        <title>Sequencing the genome of Marssonina brunnea reveals fungus-poplar co-evolution.</title>
        <authorList>
            <person name="Zhu S."/>
            <person name="Cao Y.-Z."/>
            <person name="Jiang C."/>
            <person name="Tan B.-Y."/>
            <person name="Wang Z."/>
            <person name="Feng S."/>
            <person name="Zhang L."/>
            <person name="Su X.-H."/>
            <person name="Brejova B."/>
            <person name="Vinar T."/>
            <person name="Xu M."/>
            <person name="Wang M.-X."/>
            <person name="Zhang S.-G."/>
            <person name="Huang M.-R."/>
            <person name="Wu R."/>
            <person name="Zhou Y."/>
        </authorList>
    </citation>
    <scope>NUCLEOTIDE SEQUENCE [LARGE SCALE GENOMIC DNA]</scope>
    <source>
        <strain evidence="3 4">MB_m1</strain>
    </source>
</reference>
<accession>K1WMM8</accession>
<keyword evidence="4" id="KW-1185">Reference proteome</keyword>
<evidence type="ECO:0000256" key="2">
    <source>
        <dbReference type="SAM" id="Phobius"/>
    </source>
</evidence>
<dbReference type="KEGG" id="mbe:MBM_07773"/>
<dbReference type="GeneID" id="18763708"/>
<dbReference type="Proteomes" id="UP000006753">
    <property type="component" value="Unassembled WGS sequence"/>
</dbReference>
<evidence type="ECO:0000313" key="4">
    <source>
        <dbReference type="Proteomes" id="UP000006753"/>
    </source>
</evidence>